<dbReference type="Gene3D" id="6.10.140.1710">
    <property type="match status" value="1"/>
</dbReference>
<dbReference type="GO" id="GO:0005634">
    <property type="term" value="C:nucleus"/>
    <property type="evidence" value="ECO:0007669"/>
    <property type="project" value="TreeGrafter"/>
</dbReference>
<feature type="region of interest" description="Disordered" evidence="3">
    <location>
        <begin position="101"/>
        <end position="120"/>
    </location>
</feature>
<dbReference type="InterPro" id="IPR001478">
    <property type="entry name" value="PDZ"/>
</dbReference>
<evidence type="ECO:0000313" key="5">
    <source>
        <dbReference type="EMBL" id="PFH54067.1"/>
    </source>
</evidence>
<keyword evidence="6" id="KW-1185">Reference proteome</keyword>
<evidence type="ECO:0000256" key="3">
    <source>
        <dbReference type="SAM" id="MobiDB-lite"/>
    </source>
</evidence>
<dbReference type="PANTHER" id="PTHR12651">
    <property type="entry name" value="26S PROTEASOME NON-ATPASE REGULATORY SUBUNIT 9"/>
    <property type="match status" value="1"/>
</dbReference>
<dbReference type="Pfam" id="PF04495">
    <property type="entry name" value="GRASP55_65"/>
    <property type="match status" value="1"/>
</dbReference>
<dbReference type="InterPro" id="IPR024958">
    <property type="entry name" value="GRASP_PDZ"/>
</dbReference>
<evidence type="ECO:0000256" key="2">
    <source>
        <dbReference type="ARBA" id="ARBA00068021"/>
    </source>
</evidence>
<dbReference type="OrthoDB" id="72325at2759"/>
<gene>
    <name evidence="5" type="ORF">AMATHDRAFT_136532</name>
</gene>
<dbReference type="PANTHER" id="PTHR12651:SF1">
    <property type="entry name" value="26S PROTEASOME NON-ATPASE REGULATORY SUBUNIT 9"/>
    <property type="match status" value="1"/>
</dbReference>
<dbReference type="InterPro" id="IPR040815">
    <property type="entry name" value="Nas2_N"/>
</dbReference>
<dbReference type="InterPro" id="IPR036034">
    <property type="entry name" value="PDZ_sf"/>
</dbReference>
<sequence length="214" mass="22835">MGYTLPSSSEPNASSPADQARMLMEQKQSIESELEAQFSILKANNTDLHTPLVDREGFPRDDIDVWAVRNARVRIIELRNDLSAVMNSIGKALEGVFDPSLEPSSARSGASGAGAGNDEADLTPFAKVNSVAPSSPASEAGLKPQDLIVKFGHLTSKASPSLQAVAEVVNENENRHIVIRILRSGQTQHLTLTPKGGWGGRGLLGCHIVPYSTP</sequence>
<dbReference type="Gene3D" id="2.30.42.10">
    <property type="match status" value="1"/>
</dbReference>
<dbReference type="Pfam" id="PF18265">
    <property type="entry name" value="Nas2_N"/>
    <property type="match status" value="1"/>
</dbReference>
<dbReference type="GO" id="GO:0005737">
    <property type="term" value="C:cytoplasm"/>
    <property type="evidence" value="ECO:0007669"/>
    <property type="project" value="TreeGrafter"/>
</dbReference>
<dbReference type="SUPFAM" id="SSF50156">
    <property type="entry name" value="PDZ domain-like"/>
    <property type="match status" value="1"/>
</dbReference>
<feature type="domain" description="PDZ" evidence="4">
    <location>
        <begin position="106"/>
        <end position="185"/>
    </location>
</feature>
<evidence type="ECO:0000256" key="1">
    <source>
        <dbReference type="ARBA" id="ARBA00023186"/>
    </source>
</evidence>
<dbReference type="STRING" id="703135.A0A2A9NZN3"/>
<accession>A0A2A9NZN3</accession>
<dbReference type="InterPro" id="IPR035269">
    <property type="entry name" value="PSMD9"/>
</dbReference>
<reference evidence="5 6" key="1">
    <citation type="submission" date="2014-02" db="EMBL/GenBank/DDBJ databases">
        <title>Transposable element dynamics among asymbiotic and ectomycorrhizal Amanita fungi.</title>
        <authorList>
            <consortium name="DOE Joint Genome Institute"/>
            <person name="Hess J."/>
            <person name="Skrede I."/>
            <person name="Wolfe B."/>
            <person name="LaButti K."/>
            <person name="Ohm R.A."/>
            <person name="Grigoriev I.V."/>
            <person name="Pringle A."/>
        </authorList>
    </citation>
    <scope>NUCLEOTIDE SEQUENCE [LARGE SCALE GENOMIC DNA]</scope>
    <source>
        <strain evidence="5 6">SKay4041</strain>
    </source>
</reference>
<keyword evidence="1" id="KW-0143">Chaperone</keyword>
<name>A0A2A9NZN3_9AGAR</name>
<dbReference type="AlphaFoldDB" id="A0A2A9NZN3"/>
<dbReference type="EMBL" id="KZ301971">
    <property type="protein sequence ID" value="PFH54067.1"/>
    <property type="molecule type" value="Genomic_DNA"/>
</dbReference>
<dbReference type="GO" id="GO:0070682">
    <property type="term" value="P:proteasome regulatory particle assembly"/>
    <property type="evidence" value="ECO:0007669"/>
    <property type="project" value="InterPro"/>
</dbReference>
<organism evidence="5 6">
    <name type="scientific">Amanita thiersii Skay4041</name>
    <dbReference type="NCBI Taxonomy" id="703135"/>
    <lineage>
        <taxon>Eukaryota</taxon>
        <taxon>Fungi</taxon>
        <taxon>Dikarya</taxon>
        <taxon>Basidiomycota</taxon>
        <taxon>Agaricomycotina</taxon>
        <taxon>Agaricomycetes</taxon>
        <taxon>Agaricomycetidae</taxon>
        <taxon>Agaricales</taxon>
        <taxon>Pluteineae</taxon>
        <taxon>Amanitaceae</taxon>
        <taxon>Amanita</taxon>
    </lineage>
</organism>
<evidence type="ECO:0000313" key="6">
    <source>
        <dbReference type="Proteomes" id="UP000242287"/>
    </source>
</evidence>
<dbReference type="Proteomes" id="UP000242287">
    <property type="component" value="Unassembled WGS sequence"/>
</dbReference>
<dbReference type="FunFam" id="2.30.42.10:FF:000107">
    <property type="entry name" value="26S proteasome non-ATPase regulatory subunit 9"/>
    <property type="match status" value="1"/>
</dbReference>
<dbReference type="SMART" id="SM00228">
    <property type="entry name" value="PDZ"/>
    <property type="match status" value="1"/>
</dbReference>
<protein>
    <recommendedName>
        <fullName evidence="2">Probable 26S proteasome regulatory subunit p27</fullName>
    </recommendedName>
</protein>
<evidence type="ECO:0000259" key="4">
    <source>
        <dbReference type="SMART" id="SM00228"/>
    </source>
</evidence>
<proteinExistence type="predicted"/>